<keyword evidence="2 4" id="KW-0378">Hydrolase</keyword>
<dbReference type="GO" id="GO:0016985">
    <property type="term" value="F:mannan endo-1,4-beta-mannosidase activity"/>
    <property type="evidence" value="ECO:0007669"/>
    <property type="project" value="InterPro"/>
</dbReference>
<dbReference type="PROSITE" id="PS51764">
    <property type="entry name" value="GH26"/>
    <property type="match status" value="1"/>
</dbReference>
<accession>A0A3D8K122</accession>
<evidence type="ECO:0000313" key="7">
    <source>
        <dbReference type="Proteomes" id="UP000256838"/>
    </source>
</evidence>
<dbReference type="OrthoDB" id="9129029at2"/>
<evidence type="ECO:0000256" key="2">
    <source>
        <dbReference type="ARBA" id="ARBA00022801"/>
    </source>
</evidence>
<dbReference type="GO" id="GO:0006080">
    <property type="term" value="P:substituted mannan metabolic process"/>
    <property type="evidence" value="ECO:0007669"/>
    <property type="project" value="InterPro"/>
</dbReference>
<comment type="caution">
    <text evidence="6">The sequence shown here is derived from an EMBL/GenBank/DDBJ whole genome shotgun (WGS) entry which is preliminary data.</text>
</comment>
<sequence>MNPLKQGTMLAGPVLLAALMSGCGGGGGGGNGSETAGVAADAVAQASSRLGSPAIPQPASGAYFGAWANPQGIKGPTAAEVESATETLESQIGRKLSLHMHYFPWRSGSAPAFPDETMQFDLKAGRTPVVTWACGDSNANVAAGNDDPLIIATAQAVKQFGAPMFIRWYWEMNLPAGTNNQDCMGESGAKGYIAAWKHIHDVFKAQGVTNVSWLWNPAGSSRNADSLPYYPGDDYVDWIGFDGYDKVGANDFGPILDSFYIEFNSHDKPMLIAETGECAAVQSAYLALAQAEIEGKPNPGGYSFPLVKGFMYFDAPGHYAPCTWNFGADGTAAFAAMGADSFFQPVP</sequence>
<evidence type="ECO:0000256" key="4">
    <source>
        <dbReference type="PROSITE-ProRule" id="PRU01100"/>
    </source>
</evidence>
<keyword evidence="7" id="KW-1185">Reference proteome</keyword>
<dbReference type="RefSeq" id="WP_115533432.1">
    <property type="nucleotide sequence ID" value="NZ_QRGA01000006.1"/>
</dbReference>
<dbReference type="PANTHER" id="PTHR40079">
    <property type="entry name" value="MANNAN ENDO-1,4-BETA-MANNOSIDASE E-RELATED"/>
    <property type="match status" value="1"/>
</dbReference>
<feature type="active site" description="Nucleophile" evidence="4">
    <location>
        <position position="274"/>
    </location>
</feature>
<dbReference type="AlphaFoldDB" id="A0A3D8K122"/>
<feature type="domain" description="GH26" evidence="5">
    <location>
        <begin position="45"/>
        <end position="336"/>
    </location>
</feature>
<name>A0A3D8K122_9BURK</name>
<dbReference type="InterPro" id="IPR000805">
    <property type="entry name" value="Glyco_hydro_26"/>
</dbReference>
<comment type="similarity">
    <text evidence="1 4">Belongs to the glycosyl hydrolase 26 family.</text>
</comment>
<dbReference type="Pfam" id="PF02156">
    <property type="entry name" value="Glyco_hydro_26"/>
    <property type="match status" value="1"/>
</dbReference>
<protein>
    <recommendedName>
        <fullName evidence="5">GH26 domain-containing protein</fullName>
    </recommendedName>
</protein>
<proteinExistence type="inferred from homology"/>
<dbReference type="SUPFAM" id="SSF51445">
    <property type="entry name" value="(Trans)glycosidases"/>
    <property type="match status" value="1"/>
</dbReference>
<reference evidence="6 7" key="1">
    <citation type="submission" date="2018-08" db="EMBL/GenBank/DDBJ databases">
        <title>Paraburkholderia sp. DHOM06 isolated from forest soil.</title>
        <authorList>
            <person name="Gao Z.-H."/>
            <person name="Qiu L.-H."/>
        </authorList>
    </citation>
    <scope>NUCLEOTIDE SEQUENCE [LARGE SCALE GENOMIC DNA]</scope>
    <source>
        <strain evidence="6 7">DHOM06</strain>
    </source>
</reference>
<evidence type="ECO:0000259" key="5">
    <source>
        <dbReference type="PROSITE" id="PS51764"/>
    </source>
</evidence>
<dbReference type="EMBL" id="QRGA01000006">
    <property type="protein sequence ID" value="RDU98616.1"/>
    <property type="molecule type" value="Genomic_DNA"/>
</dbReference>
<dbReference type="Gene3D" id="3.20.20.80">
    <property type="entry name" value="Glycosidases"/>
    <property type="match status" value="1"/>
</dbReference>
<dbReference type="Proteomes" id="UP000256838">
    <property type="component" value="Unassembled WGS sequence"/>
</dbReference>
<keyword evidence="3 4" id="KW-0326">Glycosidase</keyword>
<gene>
    <name evidence="6" type="ORF">DWV00_10015</name>
</gene>
<evidence type="ECO:0000256" key="1">
    <source>
        <dbReference type="ARBA" id="ARBA00007754"/>
    </source>
</evidence>
<feature type="active site" description="Proton donor" evidence="4">
    <location>
        <position position="171"/>
    </location>
</feature>
<dbReference type="PANTHER" id="PTHR40079:SF4">
    <property type="entry name" value="GH26 DOMAIN-CONTAINING PROTEIN-RELATED"/>
    <property type="match status" value="1"/>
</dbReference>
<dbReference type="InterPro" id="IPR022790">
    <property type="entry name" value="GH26_dom"/>
</dbReference>
<evidence type="ECO:0000313" key="6">
    <source>
        <dbReference type="EMBL" id="RDU98616.1"/>
    </source>
</evidence>
<organism evidence="6 7">
    <name type="scientific">Trinickia dinghuensis</name>
    <dbReference type="NCBI Taxonomy" id="2291023"/>
    <lineage>
        <taxon>Bacteria</taxon>
        <taxon>Pseudomonadati</taxon>
        <taxon>Pseudomonadota</taxon>
        <taxon>Betaproteobacteria</taxon>
        <taxon>Burkholderiales</taxon>
        <taxon>Burkholderiaceae</taxon>
        <taxon>Trinickia</taxon>
    </lineage>
</organism>
<dbReference type="InterPro" id="IPR017853">
    <property type="entry name" value="GH"/>
</dbReference>
<dbReference type="PROSITE" id="PS51257">
    <property type="entry name" value="PROKAR_LIPOPROTEIN"/>
    <property type="match status" value="1"/>
</dbReference>
<evidence type="ECO:0000256" key="3">
    <source>
        <dbReference type="ARBA" id="ARBA00023295"/>
    </source>
</evidence>